<dbReference type="PANTHER" id="PTHR15535:SF28">
    <property type="entry name" value="ILEI_PANDER DOMAIN-CONTAINING PROTEIN"/>
    <property type="match status" value="1"/>
</dbReference>
<dbReference type="Pfam" id="PF15711">
    <property type="entry name" value="ILEI"/>
    <property type="match status" value="1"/>
</dbReference>
<dbReference type="HOGENOM" id="CLU_832358_0_0_1"/>
<protein>
    <recommendedName>
        <fullName evidence="2">ILEI/PANDER domain-containing protein</fullName>
    </recommendedName>
</protein>
<keyword evidence="1" id="KW-0732">Signal</keyword>
<evidence type="ECO:0000313" key="4">
    <source>
        <dbReference type="Proteomes" id="UP000001593"/>
    </source>
</evidence>
<evidence type="ECO:0000256" key="1">
    <source>
        <dbReference type="SAM" id="SignalP"/>
    </source>
</evidence>
<keyword evidence="4" id="KW-1185">Reference proteome</keyword>
<evidence type="ECO:0000259" key="2">
    <source>
        <dbReference type="Pfam" id="PF15711"/>
    </source>
</evidence>
<feature type="domain" description="ILEI/PANDER" evidence="2">
    <location>
        <begin position="144"/>
        <end position="235"/>
    </location>
</feature>
<feature type="signal peptide" evidence="1">
    <location>
        <begin position="1"/>
        <end position="18"/>
    </location>
</feature>
<dbReference type="InParanoid" id="A7RKN2"/>
<dbReference type="InterPro" id="IPR052252">
    <property type="entry name" value="CEMIP/CEMIP2"/>
</dbReference>
<dbReference type="PANTHER" id="PTHR15535">
    <property type="entry name" value="TRANSMEMBRANE PROTEIN 2-RELATED"/>
    <property type="match status" value="1"/>
</dbReference>
<dbReference type="OrthoDB" id="5984755at2759"/>
<sequence>MVGLALWVFMVMLNFTYGTHYDMYKKINTGGPVCFEAKGDKPAAVTYNGTEEVVFGVALVHVSGKVSCNGKGYSPFGCGGKSFNVFVTDQQDEVILPRKELVRDVTATHVPISVRSEGCDDVGVKPCGIARIWVNGKDYSLHRRGFNFVVVDPKTGRKLDAQSFDTYVKPVDGERAYNYTKSLKGDKIVLVAIQDAAWEQLTKFPMHQELIRLGAKGPIIRGFRTSLALIGYAGSERPQWLSFGQNARYKGPTTVTANIPFKTGKSFWYKVTNRDVTSKSILLADVLNPFLLGPKQQLKVWFGEDLDNQAEDDNAGRTCVDVYAWLA</sequence>
<evidence type="ECO:0000313" key="3">
    <source>
        <dbReference type="EMBL" id="EDO47937.1"/>
    </source>
</evidence>
<reference evidence="3 4" key="1">
    <citation type="journal article" date="2007" name="Science">
        <title>Sea anemone genome reveals ancestral eumetazoan gene repertoire and genomic organization.</title>
        <authorList>
            <person name="Putnam N.H."/>
            <person name="Srivastava M."/>
            <person name="Hellsten U."/>
            <person name="Dirks B."/>
            <person name="Chapman J."/>
            <person name="Salamov A."/>
            <person name="Terry A."/>
            <person name="Shapiro H."/>
            <person name="Lindquist E."/>
            <person name="Kapitonov V.V."/>
            <person name="Jurka J."/>
            <person name="Genikhovich G."/>
            <person name="Grigoriev I.V."/>
            <person name="Lucas S.M."/>
            <person name="Steele R.E."/>
            <person name="Finnerty J.R."/>
            <person name="Technau U."/>
            <person name="Martindale M.Q."/>
            <person name="Rokhsar D.S."/>
        </authorList>
    </citation>
    <scope>NUCLEOTIDE SEQUENCE [LARGE SCALE GENOMIC DNA]</scope>
    <source>
        <strain evidence="4">CH2 X CH6</strain>
    </source>
</reference>
<accession>A7RKN2</accession>
<gene>
    <name evidence="3" type="ORF">NEMVEDRAFT_v1g198494</name>
</gene>
<proteinExistence type="predicted"/>
<dbReference type="PROSITE" id="PS52031">
    <property type="entry name" value="GG_LECTIN"/>
    <property type="match status" value="1"/>
</dbReference>
<dbReference type="Proteomes" id="UP000001593">
    <property type="component" value="Unassembled WGS sequence"/>
</dbReference>
<dbReference type="AlphaFoldDB" id="A7RKN2"/>
<dbReference type="PhylomeDB" id="A7RKN2"/>
<dbReference type="EMBL" id="DS469516">
    <property type="protein sequence ID" value="EDO47937.1"/>
    <property type="molecule type" value="Genomic_DNA"/>
</dbReference>
<feature type="chain" id="PRO_5002711357" description="ILEI/PANDER domain-containing protein" evidence="1">
    <location>
        <begin position="19"/>
        <end position="327"/>
    </location>
</feature>
<dbReference type="InterPro" id="IPR039477">
    <property type="entry name" value="ILEI/PANDER_dom"/>
</dbReference>
<name>A7RKN2_NEMVE</name>
<organism evidence="3 4">
    <name type="scientific">Nematostella vectensis</name>
    <name type="common">Starlet sea anemone</name>
    <dbReference type="NCBI Taxonomy" id="45351"/>
    <lineage>
        <taxon>Eukaryota</taxon>
        <taxon>Metazoa</taxon>
        <taxon>Cnidaria</taxon>
        <taxon>Anthozoa</taxon>
        <taxon>Hexacorallia</taxon>
        <taxon>Actiniaria</taxon>
        <taxon>Edwardsiidae</taxon>
        <taxon>Nematostella</taxon>
    </lineage>
</organism>
<dbReference type="KEGG" id="nve:5520234"/>